<gene>
    <name evidence="1" type="ORF">DW656_00535</name>
</gene>
<dbReference type="AlphaFoldDB" id="A0A3R6DSG0"/>
<evidence type="ECO:0000313" key="2">
    <source>
        <dbReference type="Proteomes" id="UP000284579"/>
    </source>
</evidence>
<sequence length="67" mass="7690">MKRVKSRIYSTQELDKRKKAIFSTQDIEQILGILYDTTGHDMSFEKQEDGMLSVTIDGTVYSVDTVQ</sequence>
<evidence type="ECO:0000313" key="1">
    <source>
        <dbReference type="EMBL" id="RHF85794.1"/>
    </source>
</evidence>
<name>A0A3R6DSG0_9FIRM</name>
<accession>A0A3R6DSG0</accession>
<organism evidence="1 2">
    <name type="scientific">Coprococcus comes</name>
    <dbReference type="NCBI Taxonomy" id="410072"/>
    <lineage>
        <taxon>Bacteria</taxon>
        <taxon>Bacillati</taxon>
        <taxon>Bacillota</taxon>
        <taxon>Clostridia</taxon>
        <taxon>Lachnospirales</taxon>
        <taxon>Lachnospiraceae</taxon>
        <taxon>Coprococcus</taxon>
    </lineage>
</organism>
<dbReference type="RefSeq" id="WP_118198312.1">
    <property type="nucleotide sequence ID" value="NZ_QRHO01000001.1"/>
</dbReference>
<proteinExistence type="predicted"/>
<dbReference type="EMBL" id="QRHO01000001">
    <property type="protein sequence ID" value="RHF85794.1"/>
    <property type="molecule type" value="Genomic_DNA"/>
</dbReference>
<reference evidence="1 2" key="1">
    <citation type="submission" date="2018-08" db="EMBL/GenBank/DDBJ databases">
        <title>A genome reference for cultivated species of the human gut microbiota.</title>
        <authorList>
            <person name="Zou Y."/>
            <person name="Xue W."/>
            <person name="Luo G."/>
        </authorList>
    </citation>
    <scope>NUCLEOTIDE SEQUENCE [LARGE SCALE GENOMIC DNA]</scope>
    <source>
        <strain evidence="1 2">AM23-3</strain>
    </source>
</reference>
<dbReference type="Proteomes" id="UP000284579">
    <property type="component" value="Unassembled WGS sequence"/>
</dbReference>
<protein>
    <submittedName>
        <fullName evidence="1">Uncharacterized protein</fullName>
    </submittedName>
</protein>
<comment type="caution">
    <text evidence="1">The sequence shown here is derived from an EMBL/GenBank/DDBJ whole genome shotgun (WGS) entry which is preliminary data.</text>
</comment>